<feature type="chain" id="PRO_5023002501" description="Secreted protein" evidence="1">
    <location>
        <begin position="19"/>
        <end position="141"/>
    </location>
</feature>
<evidence type="ECO:0000313" key="3">
    <source>
        <dbReference type="Proteomes" id="UP000324222"/>
    </source>
</evidence>
<dbReference type="AlphaFoldDB" id="A0A5B7G602"/>
<protein>
    <recommendedName>
        <fullName evidence="4">Secreted protein</fullName>
    </recommendedName>
</protein>
<name>A0A5B7G602_PORTR</name>
<comment type="caution">
    <text evidence="2">The sequence shown here is derived from an EMBL/GenBank/DDBJ whole genome shotgun (WGS) entry which is preliminary data.</text>
</comment>
<organism evidence="2 3">
    <name type="scientific">Portunus trituberculatus</name>
    <name type="common">Swimming crab</name>
    <name type="synonym">Neptunus trituberculatus</name>
    <dbReference type="NCBI Taxonomy" id="210409"/>
    <lineage>
        <taxon>Eukaryota</taxon>
        <taxon>Metazoa</taxon>
        <taxon>Ecdysozoa</taxon>
        <taxon>Arthropoda</taxon>
        <taxon>Crustacea</taxon>
        <taxon>Multicrustacea</taxon>
        <taxon>Malacostraca</taxon>
        <taxon>Eumalacostraca</taxon>
        <taxon>Eucarida</taxon>
        <taxon>Decapoda</taxon>
        <taxon>Pleocyemata</taxon>
        <taxon>Brachyura</taxon>
        <taxon>Eubrachyura</taxon>
        <taxon>Portunoidea</taxon>
        <taxon>Portunidae</taxon>
        <taxon>Portuninae</taxon>
        <taxon>Portunus</taxon>
    </lineage>
</organism>
<gene>
    <name evidence="2" type="ORF">E2C01_046785</name>
</gene>
<keyword evidence="3" id="KW-1185">Reference proteome</keyword>
<dbReference type="Proteomes" id="UP000324222">
    <property type="component" value="Unassembled WGS sequence"/>
</dbReference>
<proteinExistence type="predicted"/>
<reference evidence="2 3" key="1">
    <citation type="submission" date="2019-05" db="EMBL/GenBank/DDBJ databases">
        <title>Another draft genome of Portunus trituberculatus and its Hox gene families provides insights of decapod evolution.</title>
        <authorList>
            <person name="Jeong J.-H."/>
            <person name="Song I."/>
            <person name="Kim S."/>
            <person name="Choi T."/>
            <person name="Kim D."/>
            <person name="Ryu S."/>
            <person name="Kim W."/>
        </authorList>
    </citation>
    <scope>NUCLEOTIDE SEQUENCE [LARGE SCALE GENOMIC DNA]</scope>
    <source>
        <tissue evidence="2">Muscle</tissue>
    </source>
</reference>
<evidence type="ECO:0008006" key="4">
    <source>
        <dbReference type="Google" id="ProtNLM"/>
    </source>
</evidence>
<accession>A0A5B7G602</accession>
<evidence type="ECO:0000256" key="1">
    <source>
        <dbReference type="SAM" id="SignalP"/>
    </source>
</evidence>
<dbReference type="EMBL" id="VSRR010011240">
    <property type="protein sequence ID" value="MPC52905.1"/>
    <property type="molecule type" value="Genomic_DNA"/>
</dbReference>
<sequence length="141" mass="15321">MMPWFTILSSMAFVSCQASGMALGVWLAKGVASGRSPWAVQPWCSVAHRHRGRQDPPLRLETLARVCSPFSICSSASTEAVELQLNDICCAKGQGSPKLPSIIQTLLTSCRHLLAPGKIAFTEAQKVLPGQWQSLQLRCQV</sequence>
<feature type="signal peptide" evidence="1">
    <location>
        <begin position="1"/>
        <end position="18"/>
    </location>
</feature>
<keyword evidence="1" id="KW-0732">Signal</keyword>
<evidence type="ECO:0000313" key="2">
    <source>
        <dbReference type="EMBL" id="MPC52905.1"/>
    </source>
</evidence>